<name>A0A5A5TJU7_9CHLR</name>
<dbReference type="InterPro" id="IPR020841">
    <property type="entry name" value="PKS_Beta-ketoAc_synthase_dom"/>
</dbReference>
<dbReference type="PANTHER" id="PTHR11712">
    <property type="entry name" value="POLYKETIDE SYNTHASE-RELATED"/>
    <property type="match status" value="1"/>
</dbReference>
<dbReference type="AlphaFoldDB" id="A0A5A5TJU7"/>
<sequence>MQQRRVVITGLGVLAPNGCGKEAFWQACLQGSSGVGTITRFDAHMLPTRIAGEITDFAPAAFGLDAEEESLLDRGTQLAVAAAHLAWQDAYTHAQSDKGLSELESERTGVYLGTAMASVEEGEKLWLQLTEGGMHPPHALLKPHDATTLTLSYIPAAAVASHHQLRGPCLTIATGCSAGADAIGLAFWKIQEGAADRMLAGGSDSAISPLGLTVFSNMRALSARNEEPERASRPYDNLRDGFVLAEGAAVLLLEEREAAQSRGAYIYAEIYAYASNSNAFHMAALPEDGMPLQKLLQQIMAESQLQTEQIGYINAHGSSTRPNELAETTAYKQCFGKQAYAIPISSTKSLIGHTQGAASALEVLITALTLDRQILPPTINQEQADPRCDLDYIPNTARQVDSKHPLMYALTHSSGFGGANAALILRKHELGPLEPEQASIQQQDDTASKVASLSLRRNTGDVDDAPRRVVITGLGVVAPGGTGKEAFWDALRAGHSCVKAHTANQDNLVPLPDVGQALSFQAEHYLERKLVQRSDRMTHFTLAAVEEALHDAQLQMEQEDCQRIGAVIANTLGGVGYVTQQIEHLYTQGPRSLSAHTAIAWLQMANVGQTSIRYGLQGFGKVPVNDLCGGLDALGLAYEAIRRGAADVLISGGSEAPLHPCALQVLTTGEPLSPEMIPDTYRPFDRRASGPLLAEGAGICIVEEYEHARQRHATIYGELIGYAQTTTPLNLLHLTQSASASYTRALSLALEQADLTPEDIACLYLDGRAIPDWDSSETAALREIFGTHFETLPCSVPRSQFGHSFAAAGALDTISALLGLRDALIAPTINCDEPAAHACPPGLVRNQTANQHATANTALLCARGLGGSHVVLAVRKYTKTSSL</sequence>
<dbReference type="InterPro" id="IPR016039">
    <property type="entry name" value="Thiolase-like"/>
</dbReference>
<evidence type="ECO:0000256" key="1">
    <source>
        <dbReference type="ARBA" id="ARBA00008467"/>
    </source>
</evidence>
<dbReference type="InterPro" id="IPR018201">
    <property type="entry name" value="Ketoacyl_synth_AS"/>
</dbReference>
<comment type="caution">
    <text evidence="5">The sequence shown here is derived from an EMBL/GenBank/DDBJ whole genome shotgun (WGS) entry which is preliminary data.</text>
</comment>
<dbReference type="PANTHER" id="PTHR11712:SF336">
    <property type="entry name" value="3-OXOACYL-[ACYL-CARRIER-PROTEIN] SYNTHASE, MITOCHONDRIAL"/>
    <property type="match status" value="1"/>
</dbReference>
<evidence type="ECO:0000313" key="6">
    <source>
        <dbReference type="Proteomes" id="UP000322530"/>
    </source>
</evidence>
<dbReference type="NCBIfam" id="NF005589">
    <property type="entry name" value="PRK07314.1"/>
    <property type="match status" value="1"/>
</dbReference>
<proteinExistence type="inferred from homology"/>
<dbReference type="Proteomes" id="UP000322530">
    <property type="component" value="Unassembled WGS sequence"/>
</dbReference>
<reference evidence="5 6" key="1">
    <citation type="submission" date="2019-01" db="EMBL/GenBank/DDBJ databases">
        <title>Draft genome sequence of Dictyobacter sp. Uno17.</title>
        <authorList>
            <person name="Wang C.M."/>
            <person name="Zheng Y."/>
            <person name="Sakai Y."/>
            <person name="Abe K."/>
            <person name="Yokota A."/>
            <person name="Yabe S."/>
        </authorList>
    </citation>
    <scope>NUCLEOTIDE SEQUENCE [LARGE SCALE GENOMIC DNA]</scope>
    <source>
        <strain evidence="5 6">Uno17</strain>
    </source>
</reference>
<dbReference type="SUPFAM" id="SSF53901">
    <property type="entry name" value="Thiolase-like"/>
    <property type="match status" value="4"/>
</dbReference>
<feature type="domain" description="Ketosynthase family 3 (KS3)" evidence="4">
    <location>
        <begin position="466"/>
        <end position="876"/>
    </location>
</feature>
<dbReference type="RefSeq" id="WP_149404010.1">
    <property type="nucleotide sequence ID" value="NZ_BIXY01000097.1"/>
</dbReference>
<dbReference type="Pfam" id="PF00109">
    <property type="entry name" value="ketoacyl-synt"/>
    <property type="match status" value="2"/>
</dbReference>
<organism evidence="5 6">
    <name type="scientific">Dictyobacter arantiisoli</name>
    <dbReference type="NCBI Taxonomy" id="2014874"/>
    <lineage>
        <taxon>Bacteria</taxon>
        <taxon>Bacillati</taxon>
        <taxon>Chloroflexota</taxon>
        <taxon>Ktedonobacteria</taxon>
        <taxon>Ktedonobacterales</taxon>
        <taxon>Dictyobacteraceae</taxon>
        <taxon>Dictyobacter</taxon>
    </lineage>
</organism>
<evidence type="ECO:0000256" key="3">
    <source>
        <dbReference type="RuleBase" id="RU003694"/>
    </source>
</evidence>
<dbReference type="EMBL" id="BIXY01000097">
    <property type="protein sequence ID" value="GCF11164.1"/>
    <property type="molecule type" value="Genomic_DNA"/>
</dbReference>
<evidence type="ECO:0000259" key="4">
    <source>
        <dbReference type="PROSITE" id="PS52004"/>
    </source>
</evidence>
<dbReference type="InterPro" id="IPR000794">
    <property type="entry name" value="Beta-ketoacyl_synthase"/>
</dbReference>
<feature type="domain" description="Ketosynthase family 3 (KS3)" evidence="4">
    <location>
        <begin position="3"/>
        <end position="427"/>
    </location>
</feature>
<dbReference type="PROSITE" id="PS00606">
    <property type="entry name" value="KS3_1"/>
    <property type="match status" value="1"/>
</dbReference>
<keyword evidence="2 3" id="KW-0808">Transferase</keyword>
<dbReference type="Pfam" id="PF02801">
    <property type="entry name" value="Ketoacyl-synt_C"/>
    <property type="match status" value="2"/>
</dbReference>
<accession>A0A5A5TJU7</accession>
<dbReference type="CDD" id="cd00834">
    <property type="entry name" value="KAS_I_II"/>
    <property type="match status" value="2"/>
</dbReference>
<dbReference type="GO" id="GO:0006633">
    <property type="term" value="P:fatty acid biosynthetic process"/>
    <property type="evidence" value="ECO:0007669"/>
    <property type="project" value="InterPro"/>
</dbReference>
<gene>
    <name evidence="5" type="ORF">KDI_47280</name>
</gene>
<comment type="similarity">
    <text evidence="1 3">Belongs to the thiolase-like superfamily. Beta-ketoacyl-ACP synthases family.</text>
</comment>
<dbReference type="OrthoDB" id="9808669at2"/>
<dbReference type="GO" id="GO:0004315">
    <property type="term" value="F:3-oxoacyl-[acyl-carrier-protein] synthase activity"/>
    <property type="evidence" value="ECO:0007669"/>
    <property type="project" value="InterPro"/>
</dbReference>
<dbReference type="SMART" id="SM00825">
    <property type="entry name" value="PKS_KS"/>
    <property type="match status" value="1"/>
</dbReference>
<keyword evidence="6" id="KW-1185">Reference proteome</keyword>
<dbReference type="InterPro" id="IPR014030">
    <property type="entry name" value="Ketoacyl_synth_N"/>
</dbReference>
<dbReference type="InterPro" id="IPR014031">
    <property type="entry name" value="Ketoacyl_synth_C"/>
</dbReference>
<dbReference type="Gene3D" id="3.40.47.10">
    <property type="match status" value="3"/>
</dbReference>
<evidence type="ECO:0000256" key="2">
    <source>
        <dbReference type="ARBA" id="ARBA00022679"/>
    </source>
</evidence>
<dbReference type="PROSITE" id="PS52004">
    <property type="entry name" value="KS3_2"/>
    <property type="match status" value="2"/>
</dbReference>
<evidence type="ECO:0000313" key="5">
    <source>
        <dbReference type="EMBL" id="GCF11164.1"/>
    </source>
</evidence>
<protein>
    <recommendedName>
        <fullName evidence="4">Ketosynthase family 3 (KS3) domain-containing protein</fullName>
    </recommendedName>
</protein>